<dbReference type="AlphaFoldDB" id="A0A064C5F7"/>
<evidence type="ECO:0008006" key="4">
    <source>
        <dbReference type="Google" id="ProtNLM"/>
    </source>
</evidence>
<reference evidence="2 3" key="1">
    <citation type="submission" date="2015-03" db="EMBL/GenBank/DDBJ databases">
        <authorList>
            <consortium name="Pathogen Informatics"/>
            <person name="Murphy D."/>
        </authorList>
    </citation>
    <scope>NUCLEOTIDE SEQUENCE [LARGE SCALE GENOMIC DNA]</scope>
    <source>
        <strain evidence="2 3">0310</strain>
    </source>
</reference>
<protein>
    <recommendedName>
        <fullName evidence="4">Secreted protein</fullName>
    </recommendedName>
</protein>
<dbReference type="Proteomes" id="UP000045541">
    <property type="component" value="Unassembled WGS sequence"/>
</dbReference>
<dbReference type="EMBL" id="CMWB01000001">
    <property type="protein sequence ID" value="CKI81237.1"/>
    <property type="molecule type" value="Genomic_DNA"/>
</dbReference>
<evidence type="ECO:0000256" key="1">
    <source>
        <dbReference type="SAM" id="SignalP"/>
    </source>
</evidence>
<sequence length="205" mass="21927">MATKKSFKALVVGLGIVSIFSSALPMVSGSVFADSALTTVDKANDIVLNVDGNKFYNVSVSEDIVNAGQILEDYFYVDKFGNINLKGTPEELSKNIGISVQEASLMYEAVKELPNVYERGPVGFRFNLGPQVRGMGGWAAGAFATGYAGWHLKQFAVNPVTSGFVAVISGAIGWAVKTAVENYWTVAVATVEVPFVNLVYTIDLP</sequence>
<organism evidence="2 3">
    <name type="scientific">Streptococcus pneumoniae</name>
    <dbReference type="NCBI Taxonomy" id="1313"/>
    <lineage>
        <taxon>Bacteria</taxon>
        <taxon>Bacillati</taxon>
        <taxon>Bacillota</taxon>
        <taxon>Bacilli</taxon>
        <taxon>Lactobacillales</taxon>
        <taxon>Streptococcaceae</taxon>
        <taxon>Streptococcus</taxon>
    </lineage>
</organism>
<evidence type="ECO:0000313" key="2">
    <source>
        <dbReference type="EMBL" id="CKI81237.1"/>
    </source>
</evidence>
<feature type="signal peptide" evidence="1">
    <location>
        <begin position="1"/>
        <end position="33"/>
    </location>
</feature>
<gene>
    <name evidence="2" type="ORF">ERS096071_00049</name>
</gene>
<name>A0A064C5F7_STREE</name>
<evidence type="ECO:0000313" key="3">
    <source>
        <dbReference type="Proteomes" id="UP000045541"/>
    </source>
</evidence>
<feature type="chain" id="PRO_5015027153" description="Secreted protein" evidence="1">
    <location>
        <begin position="34"/>
        <end position="205"/>
    </location>
</feature>
<comment type="caution">
    <text evidence="2">The sequence shown here is derived from an EMBL/GenBank/DDBJ whole genome shotgun (WGS) entry which is preliminary data.</text>
</comment>
<keyword evidence="1" id="KW-0732">Signal</keyword>
<proteinExistence type="predicted"/>
<dbReference type="RefSeq" id="WP_016398698.1">
    <property type="nucleotide sequence ID" value="NZ_CFAY01000010.1"/>
</dbReference>
<accession>A0A064C5F7</accession>